<organism evidence="2 3">
    <name type="scientific">Rhizocola hellebori</name>
    <dbReference type="NCBI Taxonomy" id="1392758"/>
    <lineage>
        <taxon>Bacteria</taxon>
        <taxon>Bacillati</taxon>
        <taxon>Actinomycetota</taxon>
        <taxon>Actinomycetes</taxon>
        <taxon>Micromonosporales</taxon>
        <taxon>Micromonosporaceae</taxon>
        <taxon>Rhizocola</taxon>
    </lineage>
</organism>
<evidence type="ECO:0000313" key="2">
    <source>
        <dbReference type="EMBL" id="GIH07543.1"/>
    </source>
</evidence>
<accession>A0A8J3VJ18</accession>
<evidence type="ECO:0000259" key="1">
    <source>
        <dbReference type="Pfam" id="PF06054"/>
    </source>
</evidence>
<name>A0A8J3VJ18_9ACTN</name>
<gene>
    <name evidence="2" type="ORF">Rhe02_56100</name>
</gene>
<dbReference type="Proteomes" id="UP000612899">
    <property type="component" value="Unassembled WGS sequence"/>
</dbReference>
<sequence length="263" mass="29014">MDDLLVVGMDLVTGRVVHVGDASADTWKIKGFGGDGTLVCRDCLDGDGVPAGTKVPLVYRGRLHGKRRAHFAHPPGLGPKGGHWPETAWHRDAKKAIASWACWQPGFVSVCLERWTPDRRRRSDVRVTLREGPVIAIEVQQHAMTDSAWRKRHRDYASEGILDIWLWHQRVGVPGIALGEPQCHWQLNEQLDRIGMPIAHAHIGDAGNAAAPGLWLGEHYPPCSGDRVRFAWQDLSDLTLSGRRGLVLVEHADGLWPGMPSGS</sequence>
<proteinExistence type="predicted"/>
<dbReference type="Pfam" id="PF06054">
    <property type="entry name" value="CoiA_nuc"/>
    <property type="match status" value="1"/>
</dbReference>
<dbReference type="InterPro" id="IPR010330">
    <property type="entry name" value="CoiA_nuc"/>
</dbReference>
<evidence type="ECO:0000313" key="3">
    <source>
        <dbReference type="Proteomes" id="UP000612899"/>
    </source>
</evidence>
<reference evidence="2" key="1">
    <citation type="submission" date="2021-01" db="EMBL/GenBank/DDBJ databases">
        <title>Whole genome shotgun sequence of Rhizocola hellebori NBRC 109834.</title>
        <authorList>
            <person name="Komaki H."/>
            <person name="Tamura T."/>
        </authorList>
    </citation>
    <scope>NUCLEOTIDE SEQUENCE</scope>
    <source>
        <strain evidence="2">NBRC 109834</strain>
    </source>
</reference>
<comment type="caution">
    <text evidence="2">The sequence shown here is derived from an EMBL/GenBank/DDBJ whole genome shotgun (WGS) entry which is preliminary data.</text>
</comment>
<dbReference type="EMBL" id="BONY01000037">
    <property type="protein sequence ID" value="GIH07543.1"/>
    <property type="molecule type" value="Genomic_DNA"/>
</dbReference>
<dbReference type="AlphaFoldDB" id="A0A8J3VJ18"/>
<feature type="domain" description="Competence protein CoiA nuclease-like" evidence="1">
    <location>
        <begin position="86"/>
        <end position="168"/>
    </location>
</feature>
<keyword evidence="3" id="KW-1185">Reference proteome</keyword>
<protein>
    <recommendedName>
        <fullName evidence="1">Competence protein CoiA nuclease-like domain-containing protein</fullName>
    </recommendedName>
</protein>
<dbReference type="RefSeq" id="WP_203911329.1">
    <property type="nucleotide sequence ID" value="NZ_BONY01000037.1"/>
</dbReference>